<keyword evidence="3" id="KW-1185">Reference proteome</keyword>
<protein>
    <submittedName>
        <fullName evidence="2">Uncharacterized protein</fullName>
    </submittedName>
</protein>
<feature type="compositionally biased region" description="Polar residues" evidence="1">
    <location>
        <begin position="1"/>
        <end position="15"/>
    </location>
</feature>
<feature type="region of interest" description="Disordered" evidence="1">
    <location>
        <begin position="78"/>
        <end position="118"/>
    </location>
</feature>
<feature type="region of interest" description="Disordered" evidence="1">
    <location>
        <begin position="159"/>
        <end position="196"/>
    </location>
</feature>
<dbReference type="EMBL" id="JBBPBN010000013">
    <property type="protein sequence ID" value="KAK9026641.1"/>
    <property type="molecule type" value="Genomic_DNA"/>
</dbReference>
<proteinExistence type="predicted"/>
<sequence>MVNPSSISNPSSDQVNGDVGFGTSGRPPDIVIVDGKPPGSPTNQGLQSVIGRGQREKLVNFLGSDSVQAVVDVEFEQASGHEGIQRPVGHPPSFKDKKRRNVSTMNNSGLPSRGAKPMNIEGSRFDILSQEPENALDLADASLSTGVLEREVEVTVMGSKKGRAKAGKETSAERGMREEVKFGEDNNGRFRLRGGG</sequence>
<evidence type="ECO:0000313" key="3">
    <source>
        <dbReference type="Proteomes" id="UP001396334"/>
    </source>
</evidence>
<feature type="region of interest" description="Disordered" evidence="1">
    <location>
        <begin position="1"/>
        <end position="46"/>
    </location>
</feature>
<gene>
    <name evidence="2" type="ORF">V6N11_039476</name>
</gene>
<dbReference type="Proteomes" id="UP001396334">
    <property type="component" value="Unassembled WGS sequence"/>
</dbReference>
<name>A0ABR2SN06_9ROSI</name>
<feature type="compositionally biased region" description="Basic and acidic residues" evidence="1">
    <location>
        <begin position="166"/>
        <end position="188"/>
    </location>
</feature>
<reference evidence="2 3" key="1">
    <citation type="journal article" date="2024" name="G3 (Bethesda)">
        <title>Genome assembly of Hibiscus sabdariffa L. provides insights into metabolisms of medicinal natural products.</title>
        <authorList>
            <person name="Kim T."/>
        </authorList>
    </citation>
    <scope>NUCLEOTIDE SEQUENCE [LARGE SCALE GENOMIC DNA]</scope>
    <source>
        <strain evidence="2">TK-2024</strain>
        <tissue evidence="2">Old leaves</tissue>
    </source>
</reference>
<organism evidence="2 3">
    <name type="scientific">Hibiscus sabdariffa</name>
    <name type="common">roselle</name>
    <dbReference type="NCBI Taxonomy" id="183260"/>
    <lineage>
        <taxon>Eukaryota</taxon>
        <taxon>Viridiplantae</taxon>
        <taxon>Streptophyta</taxon>
        <taxon>Embryophyta</taxon>
        <taxon>Tracheophyta</taxon>
        <taxon>Spermatophyta</taxon>
        <taxon>Magnoliopsida</taxon>
        <taxon>eudicotyledons</taxon>
        <taxon>Gunneridae</taxon>
        <taxon>Pentapetalae</taxon>
        <taxon>rosids</taxon>
        <taxon>malvids</taxon>
        <taxon>Malvales</taxon>
        <taxon>Malvaceae</taxon>
        <taxon>Malvoideae</taxon>
        <taxon>Hibiscus</taxon>
    </lineage>
</organism>
<accession>A0ABR2SN06</accession>
<evidence type="ECO:0000256" key="1">
    <source>
        <dbReference type="SAM" id="MobiDB-lite"/>
    </source>
</evidence>
<evidence type="ECO:0000313" key="2">
    <source>
        <dbReference type="EMBL" id="KAK9026641.1"/>
    </source>
</evidence>
<comment type="caution">
    <text evidence="2">The sequence shown here is derived from an EMBL/GenBank/DDBJ whole genome shotgun (WGS) entry which is preliminary data.</text>
</comment>